<dbReference type="AlphaFoldDB" id="A0A438MH72"/>
<dbReference type="PANTHER" id="PTHR30055">
    <property type="entry name" value="HTH-TYPE TRANSCRIPTIONAL REGULATOR RUTR"/>
    <property type="match status" value="1"/>
</dbReference>
<dbReference type="InterPro" id="IPR023772">
    <property type="entry name" value="DNA-bd_HTH_TetR-type_CS"/>
</dbReference>
<evidence type="ECO:0000313" key="7">
    <source>
        <dbReference type="Proteomes" id="UP000284824"/>
    </source>
</evidence>
<accession>A0A438MH72</accession>
<protein>
    <submittedName>
        <fullName evidence="6">TetR family transcriptional regulator</fullName>
    </submittedName>
</protein>
<keyword evidence="7" id="KW-1185">Reference proteome</keyword>
<reference evidence="6 7" key="1">
    <citation type="submission" date="2019-01" db="EMBL/GenBank/DDBJ databases">
        <title>Sequencing the genomes of 1000 actinobacteria strains.</title>
        <authorList>
            <person name="Klenk H.-P."/>
        </authorList>
    </citation>
    <scope>NUCLEOTIDE SEQUENCE [LARGE SCALE GENOMIC DNA]</scope>
    <source>
        <strain evidence="6 7">DSM 43925</strain>
    </source>
</reference>
<keyword evidence="2 4" id="KW-0238">DNA-binding</keyword>
<dbReference type="PROSITE" id="PS50977">
    <property type="entry name" value="HTH_TETR_2"/>
    <property type="match status" value="1"/>
</dbReference>
<dbReference type="GO" id="GO:0000976">
    <property type="term" value="F:transcription cis-regulatory region binding"/>
    <property type="evidence" value="ECO:0007669"/>
    <property type="project" value="TreeGrafter"/>
</dbReference>
<dbReference type="GO" id="GO:0045892">
    <property type="term" value="P:negative regulation of DNA-templated transcription"/>
    <property type="evidence" value="ECO:0007669"/>
    <property type="project" value="UniProtKB-ARBA"/>
</dbReference>
<dbReference type="RefSeq" id="WP_127936799.1">
    <property type="nucleotide sequence ID" value="NZ_SAUN01000001.1"/>
</dbReference>
<dbReference type="SUPFAM" id="SSF46689">
    <property type="entry name" value="Homeodomain-like"/>
    <property type="match status" value="1"/>
</dbReference>
<dbReference type="EMBL" id="SAUN01000001">
    <property type="protein sequence ID" value="RVX45137.1"/>
    <property type="molecule type" value="Genomic_DNA"/>
</dbReference>
<dbReference type="GO" id="GO:0003700">
    <property type="term" value="F:DNA-binding transcription factor activity"/>
    <property type="evidence" value="ECO:0007669"/>
    <property type="project" value="TreeGrafter"/>
</dbReference>
<dbReference type="Pfam" id="PF00440">
    <property type="entry name" value="TetR_N"/>
    <property type="match status" value="1"/>
</dbReference>
<evidence type="ECO:0000259" key="5">
    <source>
        <dbReference type="PROSITE" id="PS50977"/>
    </source>
</evidence>
<evidence type="ECO:0000256" key="2">
    <source>
        <dbReference type="ARBA" id="ARBA00023125"/>
    </source>
</evidence>
<dbReference type="PANTHER" id="PTHR30055:SF146">
    <property type="entry name" value="HTH-TYPE TRANSCRIPTIONAL DUAL REGULATOR CECR"/>
    <property type="match status" value="1"/>
</dbReference>
<dbReference type="InterPro" id="IPR009057">
    <property type="entry name" value="Homeodomain-like_sf"/>
</dbReference>
<dbReference type="Gene3D" id="1.10.357.10">
    <property type="entry name" value="Tetracycline Repressor, domain 2"/>
    <property type="match status" value="1"/>
</dbReference>
<dbReference type="OrthoDB" id="7186128at2"/>
<organism evidence="6 7">
    <name type="scientific">Nonomuraea polychroma</name>
    <dbReference type="NCBI Taxonomy" id="46176"/>
    <lineage>
        <taxon>Bacteria</taxon>
        <taxon>Bacillati</taxon>
        <taxon>Actinomycetota</taxon>
        <taxon>Actinomycetes</taxon>
        <taxon>Streptosporangiales</taxon>
        <taxon>Streptosporangiaceae</taxon>
        <taxon>Nonomuraea</taxon>
    </lineage>
</organism>
<evidence type="ECO:0000256" key="3">
    <source>
        <dbReference type="ARBA" id="ARBA00023163"/>
    </source>
</evidence>
<feature type="DNA-binding region" description="H-T-H motif" evidence="4">
    <location>
        <begin position="39"/>
        <end position="58"/>
    </location>
</feature>
<feature type="domain" description="HTH tetR-type" evidence="5">
    <location>
        <begin position="16"/>
        <end position="76"/>
    </location>
</feature>
<keyword evidence="1" id="KW-0805">Transcription regulation</keyword>
<dbReference type="PRINTS" id="PR00455">
    <property type="entry name" value="HTHTETR"/>
</dbReference>
<proteinExistence type="predicted"/>
<dbReference type="InterPro" id="IPR001647">
    <property type="entry name" value="HTH_TetR"/>
</dbReference>
<evidence type="ECO:0000313" key="6">
    <source>
        <dbReference type="EMBL" id="RVX45137.1"/>
    </source>
</evidence>
<evidence type="ECO:0000256" key="1">
    <source>
        <dbReference type="ARBA" id="ARBA00023015"/>
    </source>
</evidence>
<comment type="caution">
    <text evidence="6">The sequence shown here is derived from an EMBL/GenBank/DDBJ whole genome shotgun (WGS) entry which is preliminary data.</text>
</comment>
<dbReference type="InterPro" id="IPR039536">
    <property type="entry name" value="TetR_C_Proteobacteria"/>
</dbReference>
<evidence type="ECO:0000256" key="4">
    <source>
        <dbReference type="PROSITE-ProRule" id="PRU00335"/>
    </source>
</evidence>
<dbReference type="PROSITE" id="PS01081">
    <property type="entry name" value="HTH_TETR_1"/>
    <property type="match status" value="1"/>
</dbReference>
<dbReference type="FunFam" id="1.10.10.60:FF:000141">
    <property type="entry name" value="TetR family transcriptional regulator"/>
    <property type="match status" value="1"/>
</dbReference>
<gene>
    <name evidence="6" type="ORF">EDD27_7915</name>
</gene>
<dbReference type="InterPro" id="IPR050109">
    <property type="entry name" value="HTH-type_TetR-like_transc_reg"/>
</dbReference>
<name>A0A438MH72_9ACTN</name>
<dbReference type="Proteomes" id="UP000284824">
    <property type="component" value="Unassembled WGS sequence"/>
</dbReference>
<keyword evidence="3" id="KW-0804">Transcription</keyword>
<dbReference type="Pfam" id="PF14246">
    <property type="entry name" value="TetR_C_7"/>
    <property type="match status" value="1"/>
</dbReference>
<sequence length="211" mass="22849">MGRQAGTTGRPRGGLADKRRAILEGALTVFARDGYTRASIDAISAAAGVSTRTIYNHFTDKAELFLTVIHESAARVAAADSTIIERHLRKVVDVEADLIEFGREWVAPRPEFAAHFALVRQVNAEVGHIPDEAVEAWQEAGPRRVRRELAGYLAAMGERGLLEIADAERAALHLMLLVAAGLTSRVDEPSAEEIDETVTAGVRAFLHGYAP</sequence>